<feature type="region of interest" description="Disordered" evidence="1">
    <location>
        <begin position="110"/>
        <end position="132"/>
    </location>
</feature>
<comment type="caution">
    <text evidence="2">The sequence shown here is derived from an EMBL/GenBank/DDBJ whole genome shotgun (WGS) entry which is preliminary data.</text>
</comment>
<accession>A0A150FWQ5</accession>
<feature type="region of interest" description="Disordered" evidence="1">
    <location>
        <begin position="147"/>
        <end position="196"/>
    </location>
</feature>
<feature type="region of interest" description="Disordered" evidence="1">
    <location>
        <begin position="1"/>
        <end position="41"/>
    </location>
</feature>
<dbReference type="EMBL" id="LSYV01000216">
    <property type="protein sequence ID" value="KXZ42043.1"/>
    <property type="molecule type" value="Genomic_DNA"/>
</dbReference>
<feature type="compositionally biased region" description="Gly residues" evidence="1">
    <location>
        <begin position="72"/>
        <end position="89"/>
    </location>
</feature>
<feature type="region of interest" description="Disordered" evidence="1">
    <location>
        <begin position="68"/>
        <end position="89"/>
    </location>
</feature>
<dbReference type="Proteomes" id="UP000075714">
    <property type="component" value="Unassembled WGS sequence"/>
</dbReference>
<dbReference type="OrthoDB" id="549487at2759"/>
<feature type="compositionally biased region" description="Low complexity" evidence="1">
    <location>
        <begin position="148"/>
        <end position="188"/>
    </location>
</feature>
<dbReference type="AlphaFoldDB" id="A0A150FWQ5"/>
<evidence type="ECO:0000256" key="1">
    <source>
        <dbReference type="SAM" id="MobiDB-lite"/>
    </source>
</evidence>
<evidence type="ECO:0000313" key="2">
    <source>
        <dbReference type="EMBL" id="KXZ42043.1"/>
    </source>
</evidence>
<evidence type="ECO:0000313" key="3">
    <source>
        <dbReference type="Proteomes" id="UP000075714"/>
    </source>
</evidence>
<keyword evidence="3" id="KW-1185">Reference proteome</keyword>
<sequence>MKKLASFKEPVASPFPSRGETAAPERAISVRSESPTSRFAPPSAFIAQPAGFLEGAAVGVYASVAPAARTNRGGGSPSGSSGGSGGGGFLQGLEEVASLVGNLIVPTSQAHHLVDRGPPSRAGNGSFSSSHSNRELVLDLKLPAVGARSPSRLSSPVSSPRSPSSRKGLPSSVATAASGPAGLSSSSLGHGGHVQGSRRAQLHALLSKDIAAPQDVTKFKAELSSQARPPAAVTALAGGLQEKFERVQRQLRNWDLVETSATERFNSAMDAALEALFSRIDLAWPGRDLFGHGGGGSAAAKAASRHFQWARPKRPPALS</sequence>
<protein>
    <submittedName>
        <fullName evidence="2">Uncharacterized protein</fullName>
    </submittedName>
</protein>
<proteinExistence type="predicted"/>
<gene>
    <name evidence="2" type="ORF">GPECTOR_217g450</name>
</gene>
<organism evidence="2 3">
    <name type="scientific">Gonium pectorale</name>
    <name type="common">Green alga</name>
    <dbReference type="NCBI Taxonomy" id="33097"/>
    <lineage>
        <taxon>Eukaryota</taxon>
        <taxon>Viridiplantae</taxon>
        <taxon>Chlorophyta</taxon>
        <taxon>core chlorophytes</taxon>
        <taxon>Chlorophyceae</taxon>
        <taxon>CS clade</taxon>
        <taxon>Chlamydomonadales</taxon>
        <taxon>Volvocaceae</taxon>
        <taxon>Gonium</taxon>
    </lineage>
</organism>
<name>A0A150FWQ5_GONPE</name>
<reference evidence="3" key="1">
    <citation type="journal article" date="2016" name="Nat. Commun.">
        <title>The Gonium pectorale genome demonstrates co-option of cell cycle regulation during the evolution of multicellularity.</title>
        <authorList>
            <person name="Hanschen E.R."/>
            <person name="Marriage T.N."/>
            <person name="Ferris P.J."/>
            <person name="Hamaji T."/>
            <person name="Toyoda A."/>
            <person name="Fujiyama A."/>
            <person name="Neme R."/>
            <person name="Noguchi H."/>
            <person name="Minakuchi Y."/>
            <person name="Suzuki M."/>
            <person name="Kawai-Toyooka H."/>
            <person name="Smith D.R."/>
            <person name="Sparks H."/>
            <person name="Anderson J."/>
            <person name="Bakaric R."/>
            <person name="Luria V."/>
            <person name="Karger A."/>
            <person name="Kirschner M.W."/>
            <person name="Durand P.M."/>
            <person name="Michod R.E."/>
            <person name="Nozaki H."/>
            <person name="Olson B.J."/>
        </authorList>
    </citation>
    <scope>NUCLEOTIDE SEQUENCE [LARGE SCALE GENOMIC DNA]</scope>
    <source>
        <strain evidence="3">NIES-2863</strain>
    </source>
</reference>